<organism evidence="1 2">
    <name type="scientific">Brachionus plicatilis</name>
    <name type="common">Marine rotifer</name>
    <name type="synonym">Brachionus muelleri</name>
    <dbReference type="NCBI Taxonomy" id="10195"/>
    <lineage>
        <taxon>Eukaryota</taxon>
        <taxon>Metazoa</taxon>
        <taxon>Spiralia</taxon>
        <taxon>Gnathifera</taxon>
        <taxon>Rotifera</taxon>
        <taxon>Eurotatoria</taxon>
        <taxon>Monogononta</taxon>
        <taxon>Pseudotrocha</taxon>
        <taxon>Ploima</taxon>
        <taxon>Brachionidae</taxon>
        <taxon>Brachionus</taxon>
    </lineage>
</organism>
<accession>A0A3M7PNH5</accession>
<gene>
    <name evidence="1" type="ORF">BpHYR1_019690</name>
</gene>
<evidence type="ECO:0000313" key="1">
    <source>
        <dbReference type="EMBL" id="RNA00315.1"/>
    </source>
</evidence>
<sequence length="139" mass="16390">MPLWHTGCGLAYYERVQGPDDPRFVSAVVATFFMRRISKVLQSSRTCMVQQRVDKMNRKELTILYRLIKTFVENKQYETSFICILFYFIFNIAETGHKFHVHLINLILVFKPQVLSQVNSISLIAFIGNEHDLNRNRKF</sequence>
<protein>
    <submittedName>
        <fullName evidence="1">Uncharacterized protein</fullName>
    </submittedName>
</protein>
<keyword evidence="2" id="KW-1185">Reference proteome</keyword>
<evidence type="ECO:0000313" key="2">
    <source>
        <dbReference type="Proteomes" id="UP000276133"/>
    </source>
</evidence>
<dbReference type="AlphaFoldDB" id="A0A3M7PNH5"/>
<reference evidence="1 2" key="1">
    <citation type="journal article" date="2018" name="Sci. Rep.">
        <title>Genomic signatures of local adaptation to the degree of environmental predictability in rotifers.</title>
        <authorList>
            <person name="Franch-Gras L."/>
            <person name="Hahn C."/>
            <person name="Garcia-Roger E.M."/>
            <person name="Carmona M.J."/>
            <person name="Serra M."/>
            <person name="Gomez A."/>
        </authorList>
    </citation>
    <scope>NUCLEOTIDE SEQUENCE [LARGE SCALE GENOMIC DNA]</scope>
    <source>
        <strain evidence="1">HYR1</strain>
    </source>
</reference>
<dbReference type="EMBL" id="REGN01009827">
    <property type="protein sequence ID" value="RNA00315.1"/>
    <property type="molecule type" value="Genomic_DNA"/>
</dbReference>
<comment type="caution">
    <text evidence="1">The sequence shown here is derived from an EMBL/GenBank/DDBJ whole genome shotgun (WGS) entry which is preliminary data.</text>
</comment>
<dbReference type="Proteomes" id="UP000276133">
    <property type="component" value="Unassembled WGS sequence"/>
</dbReference>
<name>A0A3M7PNH5_BRAPC</name>
<proteinExistence type="predicted"/>